<feature type="region of interest" description="Disordered" evidence="3">
    <location>
        <begin position="1016"/>
        <end position="1044"/>
    </location>
</feature>
<feature type="compositionally biased region" description="Acidic residues" evidence="3">
    <location>
        <begin position="959"/>
        <end position="969"/>
    </location>
</feature>
<dbReference type="InterPro" id="IPR052055">
    <property type="entry name" value="Hepadnavirus_pol/RT"/>
</dbReference>
<keyword evidence="2" id="KW-0175">Coiled coil</keyword>
<dbReference type="SUPFAM" id="SSF56672">
    <property type="entry name" value="DNA/RNA polymerases"/>
    <property type="match status" value="1"/>
</dbReference>
<feature type="region of interest" description="Disordered" evidence="3">
    <location>
        <begin position="990"/>
        <end position="1009"/>
    </location>
</feature>
<evidence type="ECO:0000256" key="2">
    <source>
        <dbReference type="SAM" id="Coils"/>
    </source>
</evidence>
<feature type="compositionally biased region" description="Basic and acidic residues" evidence="3">
    <location>
        <begin position="997"/>
        <end position="1009"/>
    </location>
</feature>
<accession>A0ABP0NZ57</accession>
<dbReference type="SUPFAM" id="SSF56349">
    <property type="entry name" value="DNA breaking-rejoining enzymes"/>
    <property type="match status" value="1"/>
</dbReference>
<dbReference type="Proteomes" id="UP001642484">
    <property type="component" value="Unassembled WGS sequence"/>
</dbReference>
<feature type="non-terminal residue" evidence="5">
    <location>
        <position position="1"/>
    </location>
</feature>
<evidence type="ECO:0000313" key="5">
    <source>
        <dbReference type="EMBL" id="CAK9069058.1"/>
    </source>
</evidence>
<proteinExistence type="predicted"/>
<dbReference type="InterPro" id="IPR043502">
    <property type="entry name" value="DNA/RNA_pol_sf"/>
</dbReference>
<name>A0ABP0NZ57_9DINO</name>
<gene>
    <name evidence="5" type="ORF">CCMP2556_LOCUS33948</name>
</gene>
<feature type="domain" description="Reverse transcriptase" evidence="4">
    <location>
        <begin position="521"/>
        <end position="722"/>
    </location>
</feature>
<evidence type="ECO:0000256" key="3">
    <source>
        <dbReference type="SAM" id="MobiDB-lite"/>
    </source>
</evidence>
<reference evidence="5 6" key="1">
    <citation type="submission" date="2024-02" db="EMBL/GenBank/DDBJ databases">
        <authorList>
            <person name="Chen Y."/>
            <person name="Shah S."/>
            <person name="Dougan E. K."/>
            <person name="Thang M."/>
            <person name="Chan C."/>
        </authorList>
    </citation>
    <scope>NUCLEOTIDE SEQUENCE [LARGE SCALE GENOMIC DNA]</scope>
</reference>
<dbReference type="InterPro" id="IPR013762">
    <property type="entry name" value="Integrase-like_cat_sf"/>
</dbReference>
<keyword evidence="1" id="KW-0233">DNA recombination</keyword>
<protein>
    <recommendedName>
        <fullName evidence="4">Reverse transcriptase domain-containing protein</fullName>
    </recommendedName>
</protein>
<feature type="compositionally biased region" description="Acidic residues" evidence="3">
    <location>
        <begin position="927"/>
        <end position="937"/>
    </location>
</feature>
<feature type="coiled-coil region" evidence="2">
    <location>
        <begin position="486"/>
        <end position="513"/>
    </location>
</feature>
<feature type="region of interest" description="Disordered" evidence="3">
    <location>
        <begin position="919"/>
        <end position="983"/>
    </location>
</feature>
<dbReference type="PANTHER" id="PTHR33050:SF7">
    <property type="entry name" value="RIBONUCLEASE H"/>
    <property type="match status" value="1"/>
</dbReference>
<keyword evidence="6" id="KW-1185">Reference proteome</keyword>
<dbReference type="Pfam" id="PF00078">
    <property type="entry name" value="RVT_1"/>
    <property type="match status" value="1"/>
</dbReference>
<dbReference type="InterPro" id="IPR011010">
    <property type="entry name" value="DNA_brk_join_enz"/>
</dbReference>
<comment type="caution">
    <text evidence="5">The sequence shown here is derived from an EMBL/GenBank/DDBJ whole genome shotgun (WGS) entry which is preliminary data.</text>
</comment>
<evidence type="ECO:0000256" key="1">
    <source>
        <dbReference type="ARBA" id="ARBA00023172"/>
    </source>
</evidence>
<feature type="region of interest" description="Disordered" evidence="3">
    <location>
        <begin position="852"/>
        <end position="871"/>
    </location>
</feature>
<feature type="compositionally biased region" description="Basic and acidic residues" evidence="3">
    <location>
        <begin position="853"/>
        <end position="870"/>
    </location>
</feature>
<sequence length="1520" mass="170892">ALELLGLRAWAMSCSAAGTRVVQKALEVAEAGIETRLTQLRERLKQRAKNTEFVASKRAKISPPEEMDVENLVSQDQCFMELFAGEAGLTQAVRREEMSVFEPGEIRVGGRIATGTDLLCNTTFKQLKSAIKQKKVRWLHTAPPCKTFSRARRRDQYAKARQLRSAQRPEGLEPKTWRVKEANVLASRAAQLSLLQWKVGGWFSLENPENSYIWLYGPVKRLLQLEGVKLFKGDQCAYMGEFVKPTGWLSNAPFMRIVEKRCPGKPTHVHEPLIGFTVDFYGNKVFKTSLAAEYPQGLCIELAKAYVRELKVTQRRPDSWELRIEEDARVKDPFSRRARIEQENESCIGGLRNPWHSMQLLPKWREVGSMVWRILQASLGQLSELRNPVAWVGEAHEVQPDRELAWLRQKVGHILGCEPHEHGLWGSLLEKLVLLSEDPDSEAASWPRKGTPVGIVNEIPEGGIFPKLDEDLTWQEGDRLDSLAELDGALSNYKSYEEELEAADALFQKEVDKGFVYWSMDRTELEKKFGALVPSAIGYISKVKLDGTVKGRLVHDLRRSQVNEHITLKERLVLPRLKDALEDTLQLLETKTPNERVLYMSLDFSDAFKHLAVRENEYRYLSGRALGGFFVYKTVLFGIKTGPLVWGRMAALIARSTQSLFHISRCRLQIFVDDPLIVARGTVEQLNSIFNVILLWWLTLGLKVAWTKGAVGTDAEWIGAKLTVDDQAGFVRVSVTSSKVDEWRVLLQRLNTQPTVGRKALQQFTGKMSWAAGFIPQLKPFVRMLYAAMVFTLHWTEMDEKKTGAMIGSPGSQALWEAYMMLRCLWAWVQPGHNIAESGIDSAEAKWPGLQMRPKEPDHPPPWVKTDKPRRSGSLGHQLTCLVCAAHVEVLSAVSCPHCDEGPYHDGCHTEHICPKLPPTRVLGGDDMVEQEPEESEAVPQDPGRDTESSWQMVKSEEEKEESDNSDPEEPQRKLPKLYSGDNVEALMRAGLPRVKPGKEDEPEGKKDAWAAWDQDPSASQKSLVAHPAPSTPAPGTPFRRTEPLVKPYATGNRARAQEVAEDPEEFRKAMEEFQNDKFAASNQASHGARVQWWAHRAASLDVDPFPLTVTTIDMAGALLKAGQYRSAAQYFAALKREYILKSFPWGDDLNLAVRDAIRSCVRGIGADKQCPALDLRKLEHVREIEAVDGGPARTVDTVILFSLFACREMEAALRKVKHVQIDESSRGCGVVSVFLPASKTDSKGEGVLRKQGCICEAHPNLCPVAAAKRFLQSAMENGHMEEDPLIVTNQPKKTPTKQGMVKAFRRVAVALGLSEEEAQEITGHMLRPMGAQFMARKGVEFYKIQLFCRWGSDAVLKYLREVPLEGSEQWLAASLSIGEILTHSAKALEMPDGHPKATKMVRAIENALETQSTQVLQEANQTKQEIDKILEELRTKSLAMNEKWTEELSRKFLPKFLLNTHSKTLHAVKDAFTTGCGFEYRYSKDFKFTQEPPNPESEKFHMCEKAGCIKLFEAVAKAL</sequence>
<organism evidence="5 6">
    <name type="scientific">Durusdinium trenchii</name>
    <dbReference type="NCBI Taxonomy" id="1381693"/>
    <lineage>
        <taxon>Eukaryota</taxon>
        <taxon>Sar</taxon>
        <taxon>Alveolata</taxon>
        <taxon>Dinophyceae</taxon>
        <taxon>Suessiales</taxon>
        <taxon>Symbiodiniaceae</taxon>
        <taxon>Durusdinium</taxon>
    </lineage>
</organism>
<dbReference type="InterPro" id="IPR000477">
    <property type="entry name" value="RT_dom"/>
</dbReference>
<evidence type="ECO:0000313" key="6">
    <source>
        <dbReference type="Proteomes" id="UP001642484"/>
    </source>
</evidence>
<dbReference type="PROSITE" id="PS50878">
    <property type="entry name" value="RT_POL"/>
    <property type="match status" value="1"/>
</dbReference>
<dbReference type="EMBL" id="CAXAMN010022405">
    <property type="protein sequence ID" value="CAK9069058.1"/>
    <property type="molecule type" value="Genomic_DNA"/>
</dbReference>
<dbReference type="PANTHER" id="PTHR33050">
    <property type="entry name" value="REVERSE TRANSCRIPTASE DOMAIN-CONTAINING PROTEIN"/>
    <property type="match status" value="1"/>
</dbReference>
<dbReference type="Gene3D" id="1.10.443.10">
    <property type="entry name" value="Intergrase catalytic core"/>
    <property type="match status" value="1"/>
</dbReference>
<evidence type="ECO:0000259" key="4">
    <source>
        <dbReference type="PROSITE" id="PS50878"/>
    </source>
</evidence>